<keyword evidence="3" id="KW-0808">Transferase</keyword>
<keyword evidence="8 12" id="KW-0472">Membrane</keyword>
<dbReference type="GO" id="GO:0005886">
    <property type="term" value="C:plasma membrane"/>
    <property type="evidence" value="ECO:0007669"/>
    <property type="project" value="TreeGrafter"/>
</dbReference>
<protein>
    <recommendedName>
        <fullName evidence="10">peptidoglycan glycosyltransferase</fullName>
        <ecNumber evidence="10">2.4.99.28</ecNumber>
    </recommendedName>
    <alternativeName>
        <fullName evidence="9">Peptidoglycan polymerase</fullName>
    </alternativeName>
</protein>
<evidence type="ECO:0000256" key="3">
    <source>
        <dbReference type="ARBA" id="ARBA00022679"/>
    </source>
</evidence>
<evidence type="ECO:0000256" key="9">
    <source>
        <dbReference type="ARBA" id="ARBA00032370"/>
    </source>
</evidence>
<dbReference type="InterPro" id="IPR001182">
    <property type="entry name" value="FtsW/RodA"/>
</dbReference>
<evidence type="ECO:0000256" key="1">
    <source>
        <dbReference type="ARBA" id="ARBA00004141"/>
    </source>
</evidence>
<organism evidence="13">
    <name type="scientific">freshwater metagenome</name>
    <dbReference type="NCBI Taxonomy" id="449393"/>
    <lineage>
        <taxon>unclassified sequences</taxon>
        <taxon>metagenomes</taxon>
        <taxon>ecological metagenomes</taxon>
    </lineage>
</organism>
<dbReference type="GO" id="GO:0008955">
    <property type="term" value="F:peptidoglycan glycosyltransferase activity"/>
    <property type="evidence" value="ECO:0007669"/>
    <property type="project" value="UniProtKB-EC"/>
</dbReference>
<feature type="transmembrane region" description="Helical" evidence="12">
    <location>
        <begin position="140"/>
        <end position="162"/>
    </location>
</feature>
<name>A0A6J6CX74_9ZZZZ</name>
<dbReference type="PANTHER" id="PTHR30474:SF2">
    <property type="entry name" value="PEPTIDOGLYCAN GLYCOSYLTRANSFERASE FTSW-RELATED"/>
    <property type="match status" value="1"/>
</dbReference>
<gene>
    <name evidence="13" type="ORF">UFOPK1509_00557</name>
</gene>
<comment type="catalytic activity">
    <reaction evidence="11">
        <text>[GlcNAc-(1-&gt;4)-Mur2Ac(oyl-L-Ala-gamma-D-Glu-L-Lys-D-Ala-D-Ala)](n)-di-trans,octa-cis-undecaprenyl diphosphate + beta-D-GlcNAc-(1-&gt;4)-Mur2Ac(oyl-L-Ala-gamma-D-Glu-L-Lys-D-Ala-D-Ala)-di-trans,octa-cis-undecaprenyl diphosphate = [GlcNAc-(1-&gt;4)-Mur2Ac(oyl-L-Ala-gamma-D-Glu-L-Lys-D-Ala-D-Ala)](n+1)-di-trans,octa-cis-undecaprenyl diphosphate + di-trans,octa-cis-undecaprenyl diphosphate + H(+)</text>
        <dbReference type="Rhea" id="RHEA:23708"/>
        <dbReference type="Rhea" id="RHEA-COMP:9602"/>
        <dbReference type="Rhea" id="RHEA-COMP:9603"/>
        <dbReference type="ChEBI" id="CHEBI:15378"/>
        <dbReference type="ChEBI" id="CHEBI:58405"/>
        <dbReference type="ChEBI" id="CHEBI:60033"/>
        <dbReference type="ChEBI" id="CHEBI:78435"/>
        <dbReference type="EC" id="2.4.99.28"/>
    </reaction>
</comment>
<comment type="subcellular location">
    <subcellularLocation>
        <location evidence="1">Membrane</location>
        <topology evidence="1">Multi-pass membrane protein</topology>
    </subcellularLocation>
</comment>
<evidence type="ECO:0000256" key="2">
    <source>
        <dbReference type="ARBA" id="ARBA00022676"/>
    </source>
</evidence>
<keyword evidence="6" id="KW-0573">Peptidoglycan synthesis</keyword>
<evidence type="ECO:0000256" key="10">
    <source>
        <dbReference type="ARBA" id="ARBA00044770"/>
    </source>
</evidence>
<keyword evidence="5" id="KW-0133">Cell shape</keyword>
<dbReference type="GO" id="GO:0009252">
    <property type="term" value="P:peptidoglycan biosynthetic process"/>
    <property type="evidence" value="ECO:0007669"/>
    <property type="project" value="UniProtKB-KW"/>
</dbReference>
<evidence type="ECO:0000256" key="7">
    <source>
        <dbReference type="ARBA" id="ARBA00022989"/>
    </source>
</evidence>
<dbReference type="PANTHER" id="PTHR30474">
    <property type="entry name" value="CELL CYCLE PROTEIN"/>
    <property type="match status" value="1"/>
</dbReference>
<proteinExistence type="predicted"/>
<dbReference type="GO" id="GO:0051301">
    <property type="term" value="P:cell division"/>
    <property type="evidence" value="ECO:0007669"/>
    <property type="project" value="InterPro"/>
</dbReference>
<evidence type="ECO:0000256" key="6">
    <source>
        <dbReference type="ARBA" id="ARBA00022984"/>
    </source>
</evidence>
<sequence length="182" mass="19585">MAVTSPNRMHRLTAFLNPFDEQYYKFAGWQPAHSIMGLASGGLFGAGLGASKQKWANLAEAHTDFIFAVIGEELGLLGTLVVLILFSALIYGIFRVSIKTKDSFSRYATAGIACWFLIQVTVNIGSVTSLLPVIGVTLPFISYGGSSLIANFLAIGFVLGVARRTPEIAEGIKATRVRKLGR</sequence>
<evidence type="ECO:0000256" key="8">
    <source>
        <dbReference type="ARBA" id="ARBA00023136"/>
    </source>
</evidence>
<dbReference type="EC" id="2.4.99.28" evidence="10"/>
<evidence type="ECO:0000256" key="11">
    <source>
        <dbReference type="ARBA" id="ARBA00049902"/>
    </source>
</evidence>
<keyword evidence="4 12" id="KW-0812">Transmembrane</keyword>
<dbReference type="Pfam" id="PF01098">
    <property type="entry name" value="FTSW_RODA_SPOVE"/>
    <property type="match status" value="1"/>
</dbReference>
<evidence type="ECO:0000256" key="5">
    <source>
        <dbReference type="ARBA" id="ARBA00022960"/>
    </source>
</evidence>
<reference evidence="13" key="1">
    <citation type="submission" date="2020-05" db="EMBL/GenBank/DDBJ databases">
        <authorList>
            <person name="Chiriac C."/>
            <person name="Salcher M."/>
            <person name="Ghai R."/>
            <person name="Kavagutti S V."/>
        </authorList>
    </citation>
    <scope>NUCLEOTIDE SEQUENCE</scope>
</reference>
<evidence type="ECO:0000313" key="13">
    <source>
        <dbReference type="EMBL" id="CAB4555029.1"/>
    </source>
</evidence>
<accession>A0A6J6CX74</accession>
<dbReference type="AlphaFoldDB" id="A0A6J6CX74"/>
<feature type="transmembrane region" description="Helical" evidence="12">
    <location>
        <begin position="74"/>
        <end position="94"/>
    </location>
</feature>
<feature type="transmembrane region" description="Helical" evidence="12">
    <location>
        <begin position="106"/>
        <end position="134"/>
    </location>
</feature>
<dbReference type="EMBL" id="CAEZSY010000069">
    <property type="protein sequence ID" value="CAB4555029.1"/>
    <property type="molecule type" value="Genomic_DNA"/>
</dbReference>
<dbReference type="GO" id="GO:0015648">
    <property type="term" value="F:lipid-linked peptidoglycan transporter activity"/>
    <property type="evidence" value="ECO:0007669"/>
    <property type="project" value="TreeGrafter"/>
</dbReference>
<dbReference type="GO" id="GO:0008360">
    <property type="term" value="P:regulation of cell shape"/>
    <property type="evidence" value="ECO:0007669"/>
    <property type="project" value="UniProtKB-KW"/>
</dbReference>
<evidence type="ECO:0000256" key="4">
    <source>
        <dbReference type="ARBA" id="ARBA00022692"/>
    </source>
</evidence>
<keyword evidence="2" id="KW-0328">Glycosyltransferase</keyword>
<evidence type="ECO:0000256" key="12">
    <source>
        <dbReference type="SAM" id="Phobius"/>
    </source>
</evidence>
<keyword evidence="7 12" id="KW-1133">Transmembrane helix</keyword>
<dbReference type="GO" id="GO:0032153">
    <property type="term" value="C:cell division site"/>
    <property type="evidence" value="ECO:0007669"/>
    <property type="project" value="TreeGrafter"/>
</dbReference>